<dbReference type="SUPFAM" id="SSF51230">
    <property type="entry name" value="Single hybrid motif"/>
    <property type="match status" value="1"/>
</dbReference>
<dbReference type="RefSeq" id="WP_229899319.1">
    <property type="nucleotide sequence ID" value="NZ_BMUT01000006.1"/>
</dbReference>
<dbReference type="EMBL" id="BMUT01000006">
    <property type="protein sequence ID" value="GGX84728.1"/>
    <property type="molecule type" value="Genomic_DNA"/>
</dbReference>
<dbReference type="CDD" id="cd06850">
    <property type="entry name" value="biotinyl_domain"/>
    <property type="match status" value="1"/>
</dbReference>
<comment type="cofactor">
    <cofactor evidence="1">
        <name>biotin</name>
        <dbReference type="ChEBI" id="CHEBI:57586"/>
    </cofactor>
</comment>
<dbReference type="PROSITE" id="PS50975">
    <property type="entry name" value="ATP_GRASP"/>
    <property type="match status" value="1"/>
</dbReference>
<keyword evidence="2" id="KW-0436">Ligase</keyword>
<name>A0ABQ2YHS1_9ACTN</name>
<sequence>MIESLLVANRGEIACRVFRTCRELGIASVAVYSDADAGALHVREADVGLRLPGVAAADTYLRGDAVVEAALAAGADAVHPGYGFLSENAAFARGVEAAGLVWIGPPPSVIEAMASKTRAKRIMAEAGVPVLAASAGEPPLIVKAAAGGGGRGMRVVRDLAVLEDELASARAEAMAAFGDDEVFVEPYVEGGRHVEVQVLADAHGSVWALGTRDCSLQRRHQKVIEEAPAPGLSEELRVELGEAAVAAARAIGYVGAGTVEFLVTEGRAYFLEMNTRLQVEHPVTEAVYGLDLVALQIRVAEGSLLGPEPPVPSGHAVEARLYAEDPAAGWRPQTGVVRELSVGAGASRVRRRGLRGGGPGPYIYGPAPRTSRAPAIGPQIHVSAPDPHPCAPATSRRPSPAAIPNPPIPGAPGPLTGALGPLTPRRGALGSDASPSGAPRPDFPGPDASHPHGLHAEVSRPDTPHPRQHALPQRVGGRAENRAEGAGYLRVDAGVATGDTVTPYYDPLLAKVIAWAPTRPEAIRLLAHALERARIHGPVTNRDLLVQSLRHGEFTAGRVNTAFYDRHLAELTSPRGNRAATAALAAAVADAQGRSRFGGWRNLPSRPQEKRYRSEPDGTEHTVRYRFTRRGLEVEGTAGVRLVAAERDHVVLEAHGLRTAYDVAVYGDRVHVDSPRGAYAFTALPRFPDATASTEPGSLLAPMPGTVVRLADVAVGEPVRAGQPLLWLEAMKMEHRIVAPSAGTLTALHAAPGLQVEVGALLAVVTEDPKEPMS</sequence>
<reference evidence="12" key="1">
    <citation type="journal article" date="2019" name="Int. J. Syst. Evol. Microbiol.">
        <title>The Global Catalogue of Microorganisms (GCM) 10K type strain sequencing project: providing services to taxonomists for standard genome sequencing and annotation.</title>
        <authorList>
            <consortium name="The Broad Institute Genomics Platform"/>
            <consortium name="The Broad Institute Genome Sequencing Center for Infectious Disease"/>
            <person name="Wu L."/>
            <person name="Ma J."/>
        </authorList>
    </citation>
    <scope>NUCLEOTIDE SEQUENCE [LARGE SCALE GENOMIC DNA]</scope>
    <source>
        <strain evidence="12">JCM 4586</strain>
    </source>
</reference>
<dbReference type="PROSITE" id="PS50968">
    <property type="entry name" value="BIOTINYL_LIPOYL"/>
    <property type="match status" value="1"/>
</dbReference>
<dbReference type="InterPro" id="IPR011053">
    <property type="entry name" value="Single_hybrid_motif"/>
</dbReference>
<dbReference type="PROSITE" id="PS00188">
    <property type="entry name" value="BIOTIN"/>
    <property type="match status" value="1"/>
</dbReference>
<keyword evidence="3 6" id="KW-0547">Nucleotide-binding</keyword>
<dbReference type="InterPro" id="IPR016185">
    <property type="entry name" value="PreATP-grasp_dom_sf"/>
</dbReference>
<dbReference type="Gene3D" id="3.30.470.20">
    <property type="entry name" value="ATP-grasp fold, B domain"/>
    <property type="match status" value="2"/>
</dbReference>
<dbReference type="InterPro" id="IPR005481">
    <property type="entry name" value="BC-like_N"/>
</dbReference>
<dbReference type="InterPro" id="IPR011054">
    <property type="entry name" value="Rudment_hybrid_motif"/>
</dbReference>
<dbReference type="SUPFAM" id="SSF52440">
    <property type="entry name" value="PreATP-grasp domain"/>
    <property type="match status" value="1"/>
</dbReference>
<feature type="compositionally biased region" description="Pro residues" evidence="7">
    <location>
        <begin position="401"/>
        <end position="412"/>
    </location>
</feature>
<dbReference type="SMART" id="SM00878">
    <property type="entry name" value="Biotin_carb_C"/>
    <property type="match status" value="1"/>
</dbReference>
<feature type="region of interest" description="Disordered" evidence="7">
    <location>
        <begin position="350"/>
        <end position="480"/>
    </location>
</feature>
<evidence type="ECO:0000259" key="8">
    <source>
        <dbReference type="PROSITE" id="PS50968"/>
    </source>
</evidence>
<dbReference type="InterPro" id="IPR005479">
    <property type="entry name" value="CPAse_ATP-bd"/>
</dbReference>
<evidence type="ECO:0000256" key="7">
    <source>
        <dbReference type="SAM" id="MobiDB-lite"/>
    </source>
</evidence>
<dbReference type="InterPro" id="IPR050856">
    <property type="entry name" value="Biotin_carboxylase_complex"/>
</dbReference>
<proteinExistence type="predicted"/>
<feature type="domain" description="ATP-grasp" evidence="9">
    <location>
        <begin position="97"/>
        <end position="301"/>
    </location>
</feature>
<feature type="region of interest" description="Disordered" evidence="7">
    <location>
        <begin position="598"/>
        <end position="618"/>
    </location>
</feature>
<comment type="caution">
    <text evidence="11">The sequence shown here is derived from an EMBL/GenBank/DDBJ whole genome shotgun (WGS) entry which is preliminary data.</text>
</comment>
<feature type="compositionally biased region" description="Basic and acidic residues" evidence="7">
    <location>
        <begin position="454"/>
        <end position="465"/>
    </location>
</feature>
<feature type="compositionally biased region" description="Low complexity" evidence="7">
    <location>
        <begin position="391"/>
        <end position="400"/>
    </location>
</feature>
<organism evidence="11 12">
    <name type="scientific">Streptomyces hiroshimensis</name>
    <dbReference type="NCBI Taxonomy" id="66424"/>
    <lineage>
        <taxon>Bacteria</taxon>
        <taxon>Bacillati</taxon>
        <taxon>Actinomycetota</taxon>
        <taxon>Actinomycetes</taxon>
        <taxon>Kitasatosporales</taxon>
        <taxon>Streptomycetaceae</taxon>
        <taxon>Streptomyces</taxon>
    </lineage>
</organism>
<evidence type="ECO:0000256" key="1">
    <source>
        <dbReference type="ARBA" id="ARBA00001953"/>
    </source>
</evidence>
<evidence type="ECO:0000313" key="11">
    <source>
        <dbReference type="EMBL" id="GGX84728.1"/>
    </source>
</evidence>
<dbReference type="Pfam" id="PF02785">
    <property type="entry name" value="Biotin_carb_C"/>
    <property type="match status" value="1"/>
</dbReference>
<dbReference type="InterPro" id="IPR011761">
    <property type="entry name" value="ATP-grasp"/>
</dbReference>
<dbReference type="PANTHER" id="PTHR18866">
    <property type="entry name" value="CARBOXYLASE:PYRUVATE/ACETYL-COA/PROPIONYL-COA CARBOXYLASE"/>
    <property type="match status" value="1"/>
</dbReference>
<dbReference type="PROSITE" id="PS50979">
    <property type="entry name" value="BC"/>
    <property type="match status" value="1"/>
</dbReference>
<dbReference type="InterPro" id="IPR001882">
    <property type="entry name" value="Biotin_BS"/>
</dbReference>
<feature type="compositionally biased region" description="Basic and acidic residues" evidence="7">
    <location>
        <begin position="607"/>
        <end position="618"/>
    </location>
</feature>
<dbReference type="InterPro" id="IPR005482">
    <property type="entry name" value="Biotin_COase_C"/>
</dbReference>
<accession>A0ABQ2YHS1</accession>
<dbReference type="Proteomes" id="UP000659223">
    <property type="component" value="Unassembled WGS sequence"/>
</dbReference>
<dbReference type="InterPro" id="IPR000089">
    <property type="entry name" value="Biotin_lipoyl"/>
</dbReference>
<keyword evidence="12" id="KW-1185">Reference proteome</keyword>
<evidence type="ECO:0008006" key="13">
    <source>
        <dbReference type="Google" id="ProtNLM"/>
    </source>
</evidence>
<feature type="compositionally biased region" description="Low complexity" evidence="7">
    <location>
        <begin position="413"/>
        <end position="424"/>
    </location>
</feature>
<dbReference type="Pfam" id="PF00364">
    <property type="entry name" value="Biotin_lipoyl"/>
    <property type="match status" value="1"/>
</dbReference>
<dbReference type="PANTHER" id="PTHR18866:SF126">
    <property type="entry name" value="BIOTIN CARBOXYLASE"/>
    <property type="match status" value="1"/>
</dbReference>
<feature type="domain" description="Lipoyl-binding" evidence="8">
    <location>
        <begin position="689"/>
        <end position="766"/>
    </location>
</feature>
<keyword evidence="4 6" id="KW-0067">ATP-binding</keyword>
<dbReference type="Pfam" id="PF02786">
    <property type="entry name" value="CPSase_L_D2"/>
    <property type="match status" value="1"/>
</dbReference>
<keyword evidence="5" id="KW-0092">Biotin</keyword>
<dbReference type="PROSITE" id="PS00867">
    <property type="entry name" value="CPSASE_2"/>
    <property type="match status" value="1"/>
</dbReference>
<evidence type="ECO:0000256" key="6">
    <source>
        <dbReference type="PROSITE-ProRule" id="PRU00409"/>
    </source>
</evidence>
<evidence type="ECO:0000313" key="12">
    <source>
        <dbReference type="Proteomes" id="UP000659223"/>
    </source>
</evidence>
<evidence type="ECO:0000256" key="5">
    <source>
        <dbReference type="ARBA" id="ARBA00023267"/>
    </source>
</evidence>
<feature type="domain" description="Biotin carboxylation" evidence="10">
    <location>
        <begin position="1"/>
        <end position="569"/>
    </location>
</feature>
<dbReference type="Pfam" id="PF00289">
    <property type="entry name" value="Biotin_carb_N"/>
    <property type="match status" value="1"/>
</dbReference>
<dbReference type="SUPFAM" id="SSF51246">
    <property type="entry name" value="Rudiment single hybrid motif"/>
    <property type="match status" value="2"/>
</dbReference>
<gene>
    <name evidence="11" type="ORF">GCM10010324_32960</name>
</gene>
<evidence type="ECO:0000256" key="3">
    <source>
        <dbReference type="ARBA" id="ARBA00022741"/>
    </source>
</evidence>
<dbReference type="InterPro" id="IPR011764">
    <property type="entry name" value="Biotin_carboxylation_dom"/>
</dbReference>
<evidence type="ECO:0000259" key="10">
    <source>
        <dbReference type="PROSITE" id="PS50979"/>
    </source>
</evidence>
<evidence type="ECO:0000256" key="4">
    <source>
        <dbReference type="ARBA" id="ARBA00022840"/>
    </source>
</evidence>
<dbReference type="Pfam" id="PF21139">
    <property type="entry name" value="BT_MCC_alpha"/>
    <property type="match status" value="1"/>
</dbReference>
<dbReference type="SUPFAM" id="SSF56059">
    <property type="entry name" value="Glutathione synthetase ATP-binding domain-like"/>
    <property type="match status" value="1"/>
</dbReference>
<protein>
    <recommendedName>
        <fullName evidence="13">ATP-grasp domain-containing protein</fullName>
    </recommendedName>
</protein>
<evidence type="ECO:0000259" key="9">
    <source>
        <dbReference type="PROSITE" id="PS50975"/>
    </source>
</evidence>
<dbReference type="InterPro" id="IPR048429">
    <property type="entry name" value="MCC_alpha_BT"/>
</dbReference>
<evidence type="ECO:0000256" key="2">
    <source>
        <dbReference type="ARBA" id="ARBA00022598"/>
    </source>
</evidence>
<dbReference type="Gene3D" id="2.40.50.100">
    <property type="match status" value="1"/>
</dbReference>